<feature type="compositionally biased region" description="Basic and acidic residues" evidence="5">
    <location>
        <begin position="163"/>
        <end position="174"/>
    </location>
</feature>
<evidence type="ECO:0000256" key="1">
    <source>
        <dbReference type="ARBA" id="ARBA00004123"/>
    </source>
</evidence>
<evidence type="ECO:0000313" key="6">
    <source>
        <dbReference type="EMBL" id="OLP83958.1"/>
    </source>
</evidence>
<dbReference type="EMBL" id="LSRX01001078">
    <property type="protein sequence ID" value="OLP83958.1"/>
    <property type="molecule type" value="Genomic_DNA"/>
</dbReference>
<sequence length="268" mass="30205">MFWSNALVKVNEPSEEEPRLIQRRAPVRSTAENEVYVARNQSLAVLFKRIRRLFDREGHREVVIHGMGASITKAIYVAQDVLMHYGERLSLETHHGTVDVVDDVMGEYESTVEQRRVSSLFAMGREVLEMVGEEGDEEEEWGKGTEEMDGEEGDPVGPGEGIPRCEPRRGERGLPDSLPQIRRERSKEAKLCDEPLAALVSAHFMEAVVVLGRTVRVVSSQAVSLRELWHLPSAPLGSRFLASTGQATFPYGLLIFFEYWMTLCNFGE</sequence>
<dbReference type="Pfam" id="PF12328">
    <property type="entry name" value="Rpp20"/>
    <property type="match status" value="1"/>
</dbReference>
<dbReference type="AlphaFoldDB" id="A0A1Q9CM15"/>
<accession>A0A1Q9CM15</accession>
<gene>
    <name evidence="6" type="ORF">AK812_SmicGene35220</name>
</gene>
<proteinExistence type="predicted"/>
<evidence type="ECO:0000256" key="2">
    <source>
        <dbReference type="ARBA" id="ARBA00022694"/>
    </source>
</evidence>
<dbReference type="Proteomes" id="UP000186817">
    <property type="component" value="Unassembled WGS sequence"/>
</dbReference>
<dbReference type="GO" id="GO:0005655">
    <property type="term" value="C:nucleolar ribonuclease P complex"/>
    <property type="evidence" value="ECO:0007669"/>
    <property type="project" value="InterPro"/>
</dbReference>
<keyword evidence="4" id="KW-0539">Nucleus</keyword>
<dbReference type="Gene3D" id="3.30.110.20">
    <property type="entry name" value="Alba-like domain"/>
    <property type="match status" value="1"/>
</dbReference>
<keyword evidence="3" id="KW-0694">RNA-binding</keyword>
<dbReference type="InterPro" id="IPR014612">
    <property type="entry name" value="Pop7/Rpp20"/>
</dbReference>
<dbReference type="GO" id="GO:0000172">
    <property type="term" value="C:ribonuclease MRP complex"/>
    <property type="evidence" value="ECO:0007669"/>
    <property type="project" value="InterPro"/>
</dbReference>
<organism evidence="6 7">
    <name type="scientific">Symbiodinium microadriaticum</name>
    <name type="common">Dinoflagellate</name>
    <name type="synonym">Zooxanthella microadriatica</name>
    <dbReference type="NCBI Taxonomy" id="2951"/>
    <lineage>
        <taxon>Eukaryota</taxon>
        <taxon>Sar</taxon>
        <taxon>Alveolata</taxon>
        <taxon>Dinophyceae</taxon>
        <taxon>Suessiales</taxon>
        <taxon>Symbiodiniaceae</taxon>
        <taxon>Symbiodinium</taxon>
    </lineage>
</organism>
<comment type="subcellular location">
    <subcellularLocation>
        <location evidence="1">Nucleus</location>
    </subcellularLocation>
</comment>
<name>A0A1Q9CM15_SYMMI</name>
<feature type="region of interest" description="Disordered" evidence="5">
    <location>
        <begin position="132"/>
        <end position="177"/>
    </location>
</feature>
<comment type="caution">
    <text evidence="6">The sequence shown here is derived from an EMBL/GenBank/DDBJ whole genome shotgun (WGS) entry which is preliminary data.</text>
</comment>
<dbReference type="SUPFAM" id="SSF82704">
    <property type="entry name" value="AlbA-like"/>
    <property type="match status" value="1"/>
</dbReference>
<evidence type="ECO:0000313" key="7">
    <source>
        <dbReference type="Proteomes" id="UP000186817"/>
    </source>
</evidence>
<dbReference type="InterPro" id="IPR036882">
    <property type="entry name" value="Alba-like_dom_sf"/>
</dbReference>
<keyword evidence="2" id="KW-0819">tRNA processing</keyword>
<evidence type="ECO:0000256" key="5">
    <source>
        <dbReference type="SAM" id="MobiDB-lite"/>
    </source>
</evidence>
<evidence type="ECO:0000256" key="3">
    <source>
        <dbReference type="ARBA" id="ARBA00022884"/>
    </source>
</evidence>
<dbReference type="OrthoDB" id="416729at2759"/>
<protein>
    <submittedName>
        <fullName evidence="6">Uncharacterized protein</fullName>
    </submittedName>
</protein>
<dbReference type="GO" id="GO:0001682">
    <property type="term" value="P:tRNA 5'-leader removal"/>
    <property type="evidence" value="ECO:0007669"/>
    <property type="project" value="InterPro"/>
</dbReference>
<dbReference type="GO" id="GO:0003723">
    <property type="term" value="F:RNA binding"/>
    <property type="evidence" value="ECO:0007669"/>
    <property type="project" value="UniProtKB-KW"/>
</dbReference>
<reference evidence="6 7" key="1">
    <citation type="submission" date="2016-02" db="EMBL/GenBank/DDBJ databases">
        <title>Genome analysis of coral dinoflagellate symbionts highlights evolutionary adaptations to a symbiotic lifestyle.</title>
        <authorList>
            <person name="Aranda M."/>
            <person name="Li Y."/>
            <person name="Liew Y.J."/>
            <person name="Baumgarten S."/>
            <person name="Simakov O."/>
            <person name="Wilson M."/>
            <person name="Piel J."/>
            <person name="Ashoor H."/>
            <person name="Bougouffa S."/>
            <person name="Bajic V.B."/>
            <person name="Ryu T."/>
            <person name="Ravasi T."/>
            <person name="Bayer T."/>
            <person name="Micklem G."/>
            <person name="Kim H."/>
            <person name="Bhak J."/>
            <person name="Lajeunesse T.C."/>
            <person name="Voolstra C.R."/>
        </authorList>
    </citation>
    <scope>NUCLEOTIDE SEQUENCE [LARGE SCALE GENOMIC DNA]</scope>
    <source>
        <strain evidence="6 7">CCMP2467</strain>
    </source>
</reference>
<evidence type="ECO:0000256" key="4">
    <source>
        <dbReference type="ARBA" id="ARBA00023242"/>
    </source>
</evidence>
<keyword evidence="7" id="KW-1185">Reference proteome</keyword>